<keyword evidence="3" id="KW-0227">DNA damage</keyword>
<dbReference type="GO" id="GO:0007064">
    <property type="term" value="P:mitotic sister chromatid cohesion"/>
    <property type="evidence" value="ECO:0007669"/>
    <property type="project" value="UniProtKB-ARBA"/>
</dbReference>
<comment type="subcellular location">
    <subcellularLocation>
        <location evidence="1">Nucleus</location>
    </subcellularLocation>
</comment>
<dbReference type="PANTHER" id="PTHR12663:SF55">
    <property type="entry name" value="SISTER CHROMATID COHESION PROTEIN PDS5 HOMOLOG D"/>
    <property type="match status" value="1"/>
</dbReference>
<feature type="compositionally biased region" description="Basic and acidic residues" evidence="8">
    <location>
        <begin position="540"/>
        <end position="551"/>
    </location>
</feature>
<dbReference type="CDD" id="cd20404">
    <property type="entry name" value="Tudor_Agenet_AtEML-like"/>
    <property type="match status" value="1"/>
</dbReference>
<reference evidence="9 10" key="1">
    <citation type="submission" date="2022-03" db="EMBL/GenBank/DDBJ databases">
        <authorList>
            <person name="Macdonald S."/>
            <person name="Ahmed S."/>
            <person name="Newling K."/>
        </authorList>
    </citation>
    <scope>NUCLEOTIDE SEQUENCE [LARGE SCALE GENOMIC DNA]</scope>
</reference>
<sequence>MASFVGLADHQIALIDAGNKLLTPPSSTQELLTLLNETESLLRDVGQDQPLSMQHALIPSKNALVSGHLLTHPDSDVRVSLASCLTEITRITSPNAPYTDDQMKEIFRLTVEAFEKLADASSSRSYVKAEYVLDTVSRLNSCLVMLDLECDDLILQMFRIFLKTIRFDHPGVVRSSMERIMVTVIDETDQVSNDLLDTLLTSVKKENQNVSPMAWSLAEKVLSRCGSKLQPYIMKALKSTRTSLDLYSQVVSTICHTVFETPKVHNEEKLGSKKPAREGRISKNDKVRKGNSVKQVESEGIAGEKDLKITRKRGRKPNSLMNPEEGYDITWLSGKRDSLKTCSNKKVRGSSSLGKVAAKKTPPALSGSVKRRRVSSTGASDDDSDSLEEEEANQESYEDERKVRNSSKKKKKPVSETKARGKKSSAKTDTKKKSYTNEFVEGLVGQRVNIWWPLDKTFYEGEIKSYCSSKKMHVILYTDGVREELNLTKERWEFLEDLSSDSEDTEDDLPDSTPLLDIIKKSKNVAVSGKGGSKAGVVSEKTREGKRREEQEVSEDEDSQSEDEYYNSEKQEPFENKSAESLKMAEAKEEEEKQDPNSETESEGEGSESEEEPKWRETEDTEDDEAEEVDEKVRSTSLGDTEKDTDE</sequence>
<feature type="region of interest" description="Disordered" evidence="8">
    <location>
        <begin position="342"/>
        <end position="431"/>
    </location>
</feature>
<evidence type="ECO:0000256" key="7">
    <source>
        <dbReference type="ARBA" id="ARBA00023306"/>
    </source>
</evidence>
<keyword evidence="10" id="KW-1185">Reference proteome</keyword>
<evidence type="ECO:0000256" key="4">
    <source>
        <dbReference type="ARBA" id="ARBA00022776"/>
    </source>
</evidence>
<feature type="region of interest" description="Disordered" evidence="8">
    <location>
        <begin position="266"/>
        <end position="326"/>
    </location>
</feature>
<dbReference type="InterPro" id="IPR039776">
    <property type="entry name" value="Pds5"/>
</dbReference>
<name>A0ABC8KE99_ERUVS</name>
<evidence type="ECO:0000256" key="8">
    <source>
        <dbReference type="SAM" id="MobiDB-lite"/>
    </source>
</evidence>
<dbReference type="Gene3D" id="2.30.30.140">
    <property type="match status" value="1"/>
</dbReference>
<proteinExistence type="predicted"/>
<feature type="compositionally biased region" description="Basic and acidic residues" evidence="8">
    <location>
        <begin position="266"/>
        <end position="288"/>
    </location>
</feature>
<dbReference type="Proteomes" id="UP001642260">
    <property type="component" value="Unassembled WGS sequence"/>
</dbReference>
<accession>A0ABC8KE99</accession>
<keyword evidence="7" id="KW-0131">Cell cycle</keyword>
<feature type="compositionally biased region" description="Acidic residues" evidence="8">
    <location>
        <begin position="552"/>
        <end position="566"/>
    </location>
</feature>
<evidence type="ECO:0000256" key="1">
    <source>
        <dbReference type="ARBA" id="ARBA00004123"/>
    </source>
</evidence>
<organism evidence="9 10">
    <name type="scientific">Eruca vesicaria subsp. sativa</name>
    <name type="common">Garden rocket</name>
    <name type="synonym">Eruca sativa</name>
    <dbReference type="NCBI Taxonomy" id="29727"/>
    <lineage>
        <taxon>Eukaryota</taxon>
        <taxon>Viridiplantae</taxon>
        <taxon>Streptophyta</taxon>
        <taxon>Embryophyta</taxon>
        <taxon>Tracheophyta</taxon>
        <taxon>Spermatophyta</taxon>
        <taxon>Magnoliopsida</taxon>
        <taxon>eudicotyledons</taxon>
        <taxon>Gunneridae</taxon>
        <taxon>Pentapetalae</taxon>
        <taxon>rosids</taxon>
        <taxon>malvids</taxon>
        <taxon>Brassicales</taxon>
        <taxon>Brassicaceae</taxon>
        <taxon>Brassiceae</taxon>
        <taxon>Eruca</taxon>
    </lineage>
</organism>
<evidence type="ECO:0000256" key="3">
    <source>
        <dbReference type="ARBA" id="ARBA00022763"/>
    </source>
</evidence>
<keyword evidence="2" id="KW-0132">Cell division</keyword>
<evidence type="ECO:0000256" key="6">
    <source>
        <dbReference type="ARBA" id="ARBA00023242"/>
    </source>
</evidence>
<keyword evidence="6" id="KW-0539">Nucleus</keyword>
<gene>
    <name evidence="9" type="ORF">ERUC_LOCUS21976</name>
</gene>
<dbReference type="GO" id="GO:0006281">
    <property type="term" value="P:DNA repair"/>
    <property type="evidence" value="ECO:0007669"/>
    <property type="project" value="UniProtKB-KW"/>
</dbReference>
<evidence type="ECO:0000256" key="2">
    <source>
        <dbReference type="ARBA" id="ARBA00022618"/>
    </source>
</evidence>
<dbReference type="EMBL" id="CAKOAT010216265">
    <property type="protein sequence ID" value="CAH8356221.1"/>
    <property type="molecule type" value="Genomic_DNA"/>
</dbReference>
<keyword evidence="4" id="KW-0498">Mitosis</keyword>
<evidence type="ECO:0000313" key="10">
    <source>
        <dbReference type="Proteomes" id="UP001642260"/>
    </source>
</evidence>
<feature type="compositionally biased region" description="Acidic residues" evidence="8">
    <location>
        <begin position="380"/>
        <end position="398"/>
    </location>
</feature>
<feature type="region of interest" description="Disordered" evidence="8">
    <location>
        <begin position="520"/>
        <end position="647"/>
    </location>
</feature>
<dbReference type="SUPFAM" id="SSF63748">
    <property type="entry name" value="Tudor/PWWP/MBT"/>
    <property type="match status" value="1"/>
</dbReference>
<protein>
    <submittedName>
        <fullName evidence="9">Uncharacterized protein</fullName>
    </submittedName>
</protein>
<dbReference type="AlphaFoldDB" id="A0ABC8KE99"/>
<evidence type="ECO:0000313" key="9">
    <source>
        <dbReference type="EMBL" id="CAH8356221.1"/>
    </source>
</evidence>
<dbReference type="GO" id="GO:0035825">
    <property type="term" value="P:homologous recombination"/>
    <property type="evidence" value="ECO:0007669"/>
    <property type="project" value="UniProtKB-ARBA"/>
</dbReference>
<feature type="compositionally biased region" description="Acidic residues" evidence="8">
    <location>
        <begin position="597"/>
        <end position="611"/>
    </location>
</feature>
<dbReference type="SUPFAM" id="SSF48371">
    <property type="entry name" value="ARM repeat"/>
    <property type="match status" value="1"/>
</dbReference>
<dbReference type="InterPro" id="IPR016024">
    <property type="entry name" value="ARM-type_fold"/>
</dbReference>
<dbReference type="GO" id="GO:0005634">
    <property type="term" value="C:nucleus"/>
    <property type="evidence" value="ECO:0007669"/>
    <property type="project" value="UniProtKB-SubCell"/>
</dbReference>
<feature type="compositionally biased region" description="Basic and acidic residues" evidence="8">
    <location>
        <begin position="567"/>
        <end position="596"/>
    </location>
</feature>
<keyword evidence="5" id="KW-0234">DNA repair</keyword>
<dbReference type="PANTHER" id="PTHR12663">
    <property type="entry name" value="ANDROGEN INDUCED INHIBITOR OF PROLIFERATION AS3 / PDS5-RELATED"/>
    <property type="match status" value="1"/>
</dbReference>
<dbReference type="GO" id="GO:0051301">
    <property type="term" value="P:cell division"/>
    <property type="evidence" value="ECO:0007669"/>
    <property type="project" value="UniProtKB-KW"/>
</dbReference>
<evidence type="ECO:0000256" key="5">
    <source>
        <dbReference type="ARBA" id="ARBA00023204"/>
    </source>
</evidence>
<feature type="compositionally biased region" description="Acidic residues" evidence="8">
    <location>
        <begin position="619"/>
        <end position="630"/>
    </location>
</feature>
<comment type="caution">
    <text evidence="9">The sequence shown here is derived from an EMBL/GenBank/DDBJ whole genome shotgun (WGS) entry which is preliminary data.</text>
</comment>
<dbReference type="Pfam" id="PF20168">
    <property type="entry name" value="PDS5"/>
    <property type="match status" value="1"/>
</dbReference>